<reference evidence="1 6" key="3">
    <citation type="submission" date="2023-08" db="EMBL/GenBank/DDBJ databases">
        <title>Genomic surveillance of Staphylococcus haemolyticus neonatal outbreak in southern France.</title>
        <authorList>
            <person name="Magnan C."/>
            <person name="Morsli M."/>
            <person name="Thiery B."/>
            <person name="Salipante F."/>
            <person name="Attar J."/>
            <person name="Massimo D.M."/>
            <person name="Ory J."/>
            <person name="Pantel A."/>
            <person name="Lavigne J.-P."/>
        </authorList>
    </citation>
    <scope>NUCLEOTIDE SEQUENCE [LARGE SCALE GENOMIC DNA]</scope>
    <source>
        <strain evidence="1 6">NSH026</strain>
    </source>
</reference>
<keyword evidence="6" id="KW-1185">Reference proteome</keyword>
<dbReference type="EMBL" id="PGWX01000136">
    <property type="protein sequence ID" value="PPJ77366.1"/>
    <property type="molecule type" value="Genomic_DNA"/>
</dbReference>
<evidence type="ECO:0000313" key="2">
    <source>
        <dbReference type="EMBL" id="PPJ77366.1"/>
    </source>
</evidence>
<dbReference type="RefSeq" id="WP_011276458.1">
    <property type="nucleotide sequence ID" value="NZ_BKAY01000035.1"/>
</dbReference>
<dbReference type="AlphaFoldDB" id="A0A2A1K9E5"/>
<protein>
    <submittedName>
        <fullName evidence="3">Uncharacterized protein</fullName>
    </submittedName>
</protein>
<reference evidence="3 5" key="2">
    <citation type="submission" date="2019-07" db="EMBL/GenBank/DDBJ databases">
        <title>Genome Sequencing and Assembly of Staphylococcus haemolyticus SDA2.</title>
        <authorList>
            <person name="Emmons C.B."/>
            <person name="Park C."/>
            <person name="Sevigny J.L."/>
            <person name="Andam C."/>
        </authorList>
    </citation>
    <scope>NUCLEOTIDE SEQUENCE [LARGE SCALE GENOMIC DNA]</scope>
    <source>
        <strain evidence="3 5">SDA2</strain>
    </source>
</reference>
<evidence type="ECO:0000313" key="4">
    <source>
        <dbReference type="Proteomes" id="UP000238153"/>
    </source>
</evidence>
<sequence>MNLKNILLGMVAVILSLCLAFLLFIATNQNALAKVHQTISTFSKMSSVSATEKMLDITTSHTAKASEKNADERKMETHYNKIDSTSHDNANSNKHEYSSEECRIIAQNYTNHQYGKVVNLERSGETNQDITYQLNPNHQSQSSNIAVNKTGKIEALSNNAQ</sequence>
<dbReference type="OMA" id="ERKMETH"/>
<dbReference type="EMBL" id="VJMP01000004">
    <property type="protein sequence ID" value="TRL77691.1"/>
    <property type="molecule type" value="Genomic_DNA"/>
</dbReference>
<evidence type="ECO:0000313" key="6">
    <source>
        <dbReference type="Proteomes" id="UP001269271"/>
    </source>
</evidence>
<gene>
    <name evidence="2" type="ORF">CV019_01475</name>
    <name evidence="3" type="ORF">FNL11_06365</name>
    <name evidence="1" type="ORF">RO950_05910</name>
</gene>
<proteinExistence type="predicted"/>
<dbReference type="Proteomes" id="UP001269271">
    <property type="component" value="Unassembled WGS sequence"/>
</dbReference>
<comment type="caution">
    <text evidence="3">The sequence shown here is derived from an EMBL/GenBank/DDBJ whole genome shotgun (WGS) entry which is preliminary data.</text>
</comment>
<evidence type="ECO:0000313" key="1">
    <source>
        <dbReference type="EMBL" id="MDT4286551.1"/>
    </source>
</evidence>
<dbReference type="Proteomes" id="UP000238153">
    <property type="component" value="Unassembled WGS sequence"/>
</dbReference>
<dbReference type="STRING" id="1283.ShL2_02046"/>
<evidence type="ECO:0000313" key="3">
    <source>
        <dbReference type="EMBL" id="TRL77691.1"/>
    </source>
</evidence>
<dbReference type="EMBL" id="JAVSOO010000012">
    <property type="protein sequence ID" value="MDT4286551.1"/>
    <property type="molecule type" value="Genomic_DNA"/>
</dbReference>
<name>A0A2A1K9E5_STAHA</name>
<dbReference type="Proteomes" id="UP000316594">
    <property type="component" value="Unassembled WGS sequence"/>
</dbReference>
<accession>A0A2A1K9E5</accession>
<reference evidence="2 4" key="1">
    <citation type="submission" date="2017-11" db="EMBL/GenBank/DDBJ databases">
        <authorList>
            <person name="Founou R.C."/>
            <person name="Founou L."/>
            <person name="Allam M."/>
            <person name="Ismail A."/>
            <person name="Essack S.Y."/>
        </authorList>
    </citation>
    <scope>NUCLEOTIDE SEQUENCE [LARGE SCALE GENOMIC DNA]</scope>
    <source>
        <strain evidence="2 4">G811N2B1</strain>
    </source>
</reference>
<evidence type="ECO:0000313" key="5">
    <source>
        <dbReference type="Proteomes" id="UP000316594"/>
    </source>
</evidence>
<organism evidence="3 5">
    <name type="scientific">Staphylococcus haemolyticus</name>
    <dbReference type="NCBI Taxonomy" id="1283"/>
    <lineage>
        <taxon>Bacteria</taxon>
        <taxon>Bacillati</taxon>
        <taxon>Bacillota</taxon>
        <taxon>Bacilli</taxon>
        <taxon>Bacillales</taxon>
        <taxon>Staphylococcaceae</taxon>
        <taxon>Staphylococcus</taxon>
    </lineage>
</organism>